<protein>
    <submittedName>
        <fullName evidence="2">Uncharacterized protein</fullName>
    </submittedName>
</protein>
<evidence type="ECO:0000313" key="3">
    <source>
        <dbReference type="Proteomes" id="UP000826656"/>
    </source>
</evidence>
<name>A0ABQ7V995_SOLTU</name>
<sequence>MEIGELMTGGKRTPRSYPGYGQKDWEVTEFQRLLDLLQKQCELIDGPNALIYQVMGGYVRMVWCFLGNAKIREEVDIQLGEEDTRLEIQGPFPRKADAKKAKGITEVELGSEKHKEEESQKIKRDKMTNTPKSSSKKSESGPSLSKSPEKHKEEESRKKKRDKMPNTPKSSSKNSESGRSSSKSPEKHKEEESPEKKQDKMPNTPKSSSKESESGRSSSKSPEKHTEEESRKRKRDKMPNKPKSSSKESVTASAGKYTLSTRQVKIMRELGLMAPSGSPFNKRKHVVAPPKPPIIPKDRVSTPKRPPSNPKERLPAIDRIVVCGLAAAGSVNRVMNAEAVSSVIREGDVGLQASGYTSNTEAGTDTSAASSSAHVYGDVVIPTVEMHIMFSFVVRML</sequence>
<feature type="region of interest" description="Disordered" evidence="1">
    <location>
        <begin position="88"/>
        <end position="256"/>
    </location>
</feature>
<comment type="caution">
    <text evidence="2">The sequence shown here is derived from an EMBL/GenBank/DDBJ whole genome shotgun (WGS) entry which is preliminary data.</text>
</comment>
<evidence type="ECO:0000256" key="1">
    <source>
        <dbReference type="SAM" id="MobiDB-lite"/>
    </source>
</evidence>
<feature type="compositionally biased region" description="Basic and acidic residues" evidence="1">
    <location>
        <begin position="184"/>
        <end position="200"/>
    </location>
</feature>
<reference evidence="2 3" key="1">
    <citation type="journal article" date="2021" name="bioRxiv">
        <title>Chromosome-scale and haplotype-resolved genome assembly of a tetraploid potato cultivar.</title>
        <authorList>
            <person name="Sun H."/>
            <person name="Jiao W.-B."/>
            <person name="Krause K."/>
            <person name="Campoy J.A."/>
            <person name="Goel M."/>
            <person name="Folz-Donahue K."/>
            <person name="Kukat C."/>
            <person name="Huettel B."/>
            <person name="Schneeberger K."/>
        </authorList>
    </citation>
    <scope>NUCLEOTIDE SEQUENCE [LARGE SCALE GENOMIC DNA]</scope>
    <source>
        <strain evidence="2">SolTubOtavaFocal</strain>
        <tissue evidence="2">Leaves</tissue>
    </source>
</reference>
<feature type="compositionally biased region" description="Polar residues" evidence="1">
    <location>
        <begin position="247"/>
        <end position="256"/>
    </location>
</feature>
<proteinExistence type="predicted"/>
<keyword evidence="3" id="KW-1185">Reference proteome</keyword>
<feature type="compositionally biased region" description="Basic and acidic residues" evidence="1">
    <location>
        <begin position="221"/>
        <end position="231"/>
    </location>
</feature>
<gene>
    <name evidence="2" type="ORF">KY290_023567</name>
</gene>
<feature type="compositionally biased region" description="Basic and acidic residues" evidence="1">
    <location>
        <begin position="94"/>
        <end position="127"/>
    </location>
</feature>
<organism evidence="2 3">
    <name type="scientific">Solanum tuberosum</name>
    <name type="common">Potato</name>
    <dbReference type="NCBI Taxonomy" id="4113"/>
    <lineage>
        <taxon>Eukaryota</taxon>
        <taxon>Viridiplantae</taxon>
        <taxon>Streptophyta</taxon>
        <taxon>Embryophyta</taxon>
        <taxon>Tracheophyta</taxon>
        <taxon>Spermatophyta</taxon>
        <taxon>Magnoliopsida</taxon>
        <taxon>eudicotyledons</taxon>
        <taxon>Gunneridae</taxon>
        <taxon>Pentapetalae</taxon>
        <taxon>asterids</taxon>
        <taxon>lamiids</taxon>
        <taxon>Solanales</taxon>
        <taxon>Solanaceae</taxon>
        <taxon>Solanoideae</taxon>
        <taxon>Solaneae</taxon>
        <taxon>Solanum</taxon>
    </lineage>
</organism>
<dbReference type="EMBL" id="JAIVGD010000015">
    <property type="protein sequence ID" value="KAH0760074.1"/>
    <property type="molecule type" value="Genomic_DNA"/>
</dbReference>
<feature type="region of interest" description="Disordered" evidence="1">
    <location>
        <begin position="275"/>
        <end position="312"/>
    </location>
</feature>
<evidence type="ECO:0000313" key="2">
    <source>
        <dbReference type="EMBL" id="KAH0760074.1"/>
    </source>
</evidence>
<feature type="compositionally biased region" description="Low complexity" evidence="1">
    <location>
        <begin position="169"/>
        <end position="183"/>
    </location>
</feature>
<accession>A0ABQ7V995</accession>
<dbReference type="Proteomes" id="UP000826656">
    <property type="component" value="Unassembled WGS sequence"/>
</dbReference>
<feature type="compositionally biased region" description="Basic and acidic residues" evidence="1">
    <location>
        <begin position="147"/>
        <end position="157"/>
    </location>
</feature>